<organism evidence="2 3">
    <name type="scientific">Ambrosia artemisiifolia</name>
    <name type="common">Common ragweed</name>
    <dbReference type="NCBI Taxonomy" id="4212"/>
    <lineage>
        <taxon>Eukaryota</taxon>
        <taxon>Viridiplantae</taxon>
        <taxon>Streptophyta</taxon>
        <taxon>Embryophyta</taxon>
        <taxon>Tracheophyta</taxon>
        <taxon>Spermatophyta</taxon>
        <taxon>Magnoliopsida</taxon>
        <taxon>eudicotyledons</taxon>
        <taxon>Gunneridae</taxon>
        <taxon>Pentapetalae</taxon>
        <taxon>asterids</taxon>
        <taxon>campanulids</taxon>
        <taxon>Asterales</taxon>
        <taxon>Asteraceae</taxon>
        <taxon>Asteroideae</taxon>
        <taxon>Heliantheae alliance</taxon>
        <taxon>Heliantheae</taxon>
        <taxon>Ambrosia</taxon>
    </lineage>
</organism>
<feature type="region of interest" description="Disordered" evidence="1">
    <location>
        <begin position="59"/>
        <end position="125"/>
    </location>
</feature>
<dbReference type="AlphaFoldDB" id="A0AAD5G4R6"/>
<feature type="compositionally biased region" description="Basic and acidic residues" evidence="1">
    <location>
        <begin position="79"/>
        <end position="94"/>
    </location>
</feature>
<sequence length="142" mass="16019">ISQFLYLSLREQIAMEDDDDKREEAMASVACLNPKFTPSSAASQARLLKFQELHKRRLKIKEKSKVKKKSKGRLYGPSKVEEKDNHAEPEKTTEDDSNSVSLDNHQEKVPAQIGLTQRKDGKGNPICRLTLDGTVRSSTFMA</sequence>
<gene>
    <name evidence="2" type="ORF">M8C21_028684</name>
</gene>
<dbReference type="Proteomes" id="UP001206925">
    <property type="component" value="Unassembled WGS sequence"/>
</dbReference>
<keyword evidence="3" id="KW-1185">Reference proteome</keyword>
<evidence type="ECO:0000313" key="3">
    <source>
        <dbReference type="Proteomes" id="UP001206925"/>
    </source>
</evidence>
<proteinExistence type="predicted"/>
<feature type="compositionally biased region" description="Basic residues" evidence="1">
    <location>
        <begin position="59"/>
        <end position="72"/>
    </location>
</feature>
<dbReference type="EMBL" id="JAMZMK010011152">
    <property type="protein sequence ID" value="KAI7728755.1"/>
    <property type="molecule type" value="Genomic_DNA"/>
</dbReference>
<evidence type="ECO:0000313" key="2">
    <source>
        <dbReference type="EMBL" id="KAI7728755.1"/>
    </source>
</evidence>
<protein>
    <submittedName>
        <fullName evidence="2">Uncharacterized protein</fullName>
    </submittedName>
</protein>
<feature type="non-terminal residue" evidence="2">
    <location>
        <position position="1"/>
    </location>
</feature>
<accession>A0AAD5G4R6</accession>
<dbReference type="PANTHER" id="PTHR14386:SF2">
    <property type="entry name" value="PROTEIN FAM204A"/>
    <property type="match status" value="1"/>
</dbReference>
<evidence type="ECO:0000256" key="1">
    <source>
        <dbReference type="SAM" id="MobiDB-lite"/>
    </source>
</evidence>
<dbReference type="PANTHER" id="PTHR14386">
    <property type="entry name" value="PROTEIN FAM204A"/>
    <property type="match status" value="1"/>
</dbReference>
<dbReference type="InterPro" id="IPR037690">
    <property type="entry name" value="FAM204A"/>
</dbReference>
<reference evidence="2" key="1">
    <citation type="submission" date="2022-06" db="EMBL/GenBank/DDBJ databases">
        <title>Uncovering the hologenomic basis of an extraordinary plant invasion.</title>
        <authorList>
            <person name="Bieker V.C."/>
            <person name="Martin M.D."/>
            <person name="Gilbert T."/>
            <person name="Hodgins K."/>
            <person name="Battlay P."/>
            <person name="Petersen B."/>
            <person name="Wilson J."/>
        </authorList>
    </citation>
    <scope>NUCLEOTIDE SEQUENCE</scope>
    <source>
        <strain evidence="2">AA19_3_7</strain>
        <tissue evidence="2">Leaf</tissue>
    </source>
</reference>
<comment type="caution">
    <text evidence="2">The sequence shown here is derived from an EMBL/GenBank/DDBJ whole genome shotgun (WGS) entry which is preliminary data.</text>
</comment>
<name>A0AAD5G4R6_AMBAR</name>